<feature type="signal peptide" evidence="3">
    <location>
        <begin position="1"/>
        <end position="18"/>
    </location>
</feature>
<comment type="caution">
    <text evidence="5">The sequence shown here is derived from an EMBL/GenBank/DDBJ whole genome shotgun (WGS) entry which is preliminary data.</text>
</comment>
<dbReference type="Pfam" id="PF10342">
    <property type="entry name" value="Kre9_KNH"/>
    <property type="match status" value="1"/>
</dbReference>
<protein>
    <recommendedName>
        <fullName evidence="4">Yeast cell wall synthesis Kre9/Knh1-like N-terminal domain-containing protein</fullName>
    </recommendedName>
</protein>
<keyword evidence="1 3" id="KW-0732">Signal</keyword>
<gene>
    <name evidence="5" type="ORF">NP233_g8893</name>
</gene>
<feature type="compositionally biased region" description="Low complexity" evidence="2">
    <location>
        <begin position="156"/>
        <end position="190"/>
    </location>
</feature>
<evidence type="ECO:0000313" key="5">
    <source>
        <dbReference type="EMBL" id="KAJ3563522.1"/>
    </source>
</evidence>
<proteinExistence type="predicted"/>
<feature type="chain" id="PRO_5042223528" description="Yeast cell wall synthesis Kre9/Knh1-like N-terminal domain-containing protein" evidence="3">
    <location>
        <begin position="19"/>
        <end position="216"/>
    </location>
</feature>
<dbReference type="AlphaFoldDB" id="A0AAD5YNN1"/>
<evidence type="ECO:0000256" key="2">
    <source>
        <dbReference type="SAM" id="MobiDB-lite"/>
    </source>
</evidence>
<evidence type="ECO:0000259" key="4">
    <source>
        <dbReference type="Pfam" id="PF10342"/>
    </source>
</evidence>
<organism evidence="5 6">
    <name type="scientific">Leucocoprinus birnbaumii</name>
    <dbReference type="NCBI Taxonomy" id="56174"/>
    <lineage>
        <taxon>Eukaryota</taxon>
        <taxon>Fungi</taxon>
        <taxon>Dikarya</taxon>
        <taxon>Basidiomycota</taxon>
        <taxon>Agaricomycotina</taxon>
        <taxon>Agaricomycetes</taxon>
        <taxon>Agaricomycetidae</taxon>
        <taxon>Agaricales</taxon>
        <taxon>Agaricineae</taxon>
        <taxon>Agaricaceae</taxon>
        <taxon>Leucocoprinus</taxon>
    </lineage>
</organism>
<feature type="region of interest" description="Disordered" evidence="2">
    <location>
        <begin position="150"/>
        <end position="190"/>
    </location>
</feature>
<accession>A0AAD5YNN1</accession>
<dbReference type="PANTHER" id="PTHR28154:SF1">
    <property type="entry name" value="CELL WALL SYNTHESIS PROTEIN KNH1-RELATED"/>
    <property type="match status" value="1"/>
</dbReference>
<sequence>MFFKSFAALALAASPALATVFITNPVASTTFNGGQPATISWQDDGQTPTLQQFGNAMVSIYVGNALQQTSLQTIVPSVNVATTSSIQFTPDPSIGPNSNEYFIRVQSLGFMDPKNPQFPALSFSAKFTMNNMSGTFNSTVQAQIAGQSTAPLAGGSATPQSAPSATANAAMTTARSSTSTSATSRAASPTSSSAALHSKAGWTGIILSALIGVAAF</sequence>
<feature type="domain" description="Yeast cell wall synthesis Kre9/Knh1-like N-terminal" evidence="4">
    <location>
        <begin position="25"/>
        <end position="107"/>
    </location>
</feature>
<dbReference type="InterPro" id="IPR018466">
    <property type="entry name" value="Kre9/Knh1-like_N"/>
</dbReference>
<dbReference type="Proteomes" id="UP001213000">
    <property type="component" value="Unassembled WGS sequence"/>
</dbReference>
<dbReference type="GO" id="GO:0006078">
    <property type="term" value="P:(1-&gt;6)-beta-D-glucan biosynthetic process"/>
    <property type="evidence" value="ECO:0007669"/>
    <property type="project" value="InterPro"/>
</dbReference>
<reference evidence="5" key="1">
    <citation type="submission" date="2022-07" db="EMBL/GenBank/DDBJ databases">
        <title>Genome Sequence of Leucocoprinus birnbaumii.</title>
        <authorList>
            <person name="Buettner E."/>
        </authorList>
    </citation>
    <scope>NUCLEOTIDE SEQUENCE</scope>
    <source>
        <strain evidence="5">VT141</strain>
    </source>
</reference>
<dbReference type="GO" id="GO:0042546">
    <property type="term" value="P:cell wall biogenesis"/>
    <property type="evidence" value="ECO:0007669"/>
    <property type="project" value="InterPro"/>
</dbReference>
<name>A0AAD5YNN1_9AGAR</name>
<evidence type="ECO:0000256" key="3">
    <source>
        <dbReference type="SAM" id="SignalP"/>
    </source>
</evidence>
<dbReference type="PANTHER" id="PTHR28154">
    <property type="entry name" value="CELL WALL SYNTHESIS PROTEIN KNH1-RELATED"/>
    <property type="match status" value="1"/>
</dbReference>
<dbReference type="EMBL" id="JANIEX010000750">
    <property type="protein sequence ID" value="KAJ3563522.1"/>
    <property type="molecule type" value="Genomic_DNA"/>
</dbReference>
<evidence type="ECO:0000313" key="6">
    <source>
        <dbReference type="Proteomes" id="UP001213000"/>
    </source>
</evidence>
<evidence type="ECO:0000256" key="1">
    <source>
        <dbReference type="ARBA" id="ARBA00022729"/>
    </source>
</evidence>
<keyword evidence="6" id="KW-1185">Reference proteome</keyword>
<dbReference type="InterPro" id="IPR045328">
    <property type="entry name" value="Kre9/Knh1"/>
</dbReference>